<comment type="similarity">
    <text evidence="2">Belongs to the peptidase C48 family.</text>
</comment>
<evidence type="ECO:0000256" key="2">
    <source>
        <dbReference type="ARBA" id="ARBA00005234"/>
    </source>
</evidence>
<keyword evidence="5" id="KW-0496">Mitochondrion</keyword>
<dbReference type="GO" id="GO:0008234">
    <property type="term" value="F:cysteine-type peptidase activity"/>
    <property type="evidence" value="ECO:0007669"/>
    <property type="project" value="InterPro"/>
</dbReference>
<proteinExistence type="inferred from homology"/>
<dbReference type="InterPro" id="IPR050134">
    <property type="entry name" value="NAD-dep_sirtuin_deacylases"/>
</dbReference>
<keyword evidence="4" id="KW-0378">Hydrolase</keyword>
<dbReference type="InterPro" id="IPR029035">
    <property type="entry name" value="DHS-like_NAD/FAD-binding_dom"/>
</dbReference>
<accession>A0A9P6ZL14</accession>
<dbReference type="OrthoDB" id="2681837at2759"/>
<dbReference type="GO" id="GO:0006282">
    <property type="term" value="P:regulation of DNA repair"/>
    <property type="evidence" value="ECO:0007669"/>
    <property type="project" value="TreeGrafter"/>
</dbReference>
<protein>
    <recommendedName>
        <fullName evidence="6">Ubiquitin-like protease family profile domain-containing protein</fullName>
    </recommendedName>
</protein>
<reference evidence="7" key="1">
    <citation type="journal article" date="2020" name="New Phytol.">
        <title>Comparative genomics reveals dynamic genome evolution in host specialist ectomycorrhizal fungi.</title>
        <authorList>
            <person name="Lofgren L.A."/>
            <person name="Nguyen N.H."/>
            <person name="Vilgalys R."/>
            <person name="Ruytinx J."/>
            <person name="Liao H.L."/>
            <person name="Branco S."/>
            <person name="Kuo A."/>
            <person name="LaButti K."/>
            <person name="Lipzen A."/>
            <person name="Andreopoulos W."/>
            <person name="Pangilinan J."/>
            <person name="Riley R."/>
            <person name="Hundley H."/>
            <person name="Na H."/>
            <person name="Barry K."/>
            <person name="Grigoriev I.V."/>
            <person name="Stajich J.E."/>
            <person name="Kennedy P.G."/>
        </authorList>
    </citation>
    <scope>NUCLEOTIDE SEQUENCE</scope>
    <source>
        <strain evidence="7">DOB743</strain>
    </source>
</reference>
<evidence type="ECO:0000256" key="3">
    <source>
        <dbReference type="ARBA" id="ARBA00022670"/>
    </source>
</evidence>
<dbReference type="EMBL" id="JABBWD010000063">
    <property type="protein sequence ID" value="KAG1770815.1"/>
    <property type="molecule type" value="Genomic_DNA"/>
</dbReference>
<dbReference type="GO" id="GO:0070403">
    <property type="term" value="F:NAD+ binding"/>
    <property type="evidence" value="ECO:0007669"/>
    <property type="project" value="InterPro"/>
</dbReference>
<dbReference type="GO" id="GO:0006508">
    <property type="term" value="P:proteolysis"/>
    <property type="evidence" value="ECO:0007669"/>
    <property type="project" value="UniProtKB-KW"/>
</dbReference>
<dbReference type="GO" id="GO:0005739">
    <property type="term" value="C:mitochondrion"/>
    <property type="evidence" value="ECO:0007669"/>
    <property type="project" value="UniProtKB-SubCell"/>
</dbReference>
<feature type="domain" description="Ubiquitin-like protease family profile" evidence="6">
    <location>
        <begin position="52"/>
        <end position="232"/>
    </location>
</feature>
<evidence type="ECO:0000313" key="8">
    <source>
        <dbReference type="Proteomes" id="UP000714275"/>
    </source>
</evidence>
<keyword evidence="8" id="KW-1185">Reference proteome</keyword>
<dbReference type="GO" id="GO:0031508">
    <property type="term" value="P:pericentric heterochromatin formation"/>
    <property type="evidence" value="ECO:0007669"/>
    <property type="project" value="TreeGrafter"/>
</dbReference>
<evidence type="ECO:0000313" key="7">
    <source>
        <dbReference type="EMBL" id="KAG1770815.1"/>
    </source>
</evidence>
<comment type="subcellular location">
    <subcellularLocation>
        <location evidence="1">Mitochondrion</location>
    </subcellularLocation>
</comment>
<dbReference type="InterPro" id="IPR003000">
    <property type="entry name" value="Sirtuin"/>
</dbReference>
<dbReference type="Proteomes" id="UP000714275">
    <property type="component" value="Unassembled WGS sequence"/>
</dbReference>
<organism evidence="7 8">
    <name type="scientific">Suillus placidus</name>
    <dbReference type="NCBI Taxonomy" id="48579"/>
    <lineage>
        <taxon>Eukaryota</taxon>
        <taxon>Fungi</taxon>
        <taxon>Dikarya</taxon>
        <taxon>Basidiomycota</taxon>
        <taxon>Agaricomycotina</taxon>
        <taxon>Agaricomycetes</taxon>
        <taxon>Agaricomycetidae</taxon>
        <taxon>Boletales</taxon>
        <taxon>Suillineae</taxon>
        <taxon>Suillaceae</taxon>
        <taxon>Suillus</taxon>
    </lineage>
</organism>
<dbReference type="InterPro" id="IPR038765">
    <property type="entry name" value="Papain-like_cys_pep_sf"/>
</dbReference>
<dbReference type="GO" id="GO:1990414">
    <property type="term" value="P:replication-born double-strand break repair via sister chromatid exchange"/>
    <property type="evidence" value="ECO:0007669"/>
    <property type="project" value="TreeGrafter"/>
</dbReference>
<dbReference type="Pfam" id="PF02902">
    <property type="entry name" value="Peptidase_C48"/>
    <property type="match status" value="1"/>
</dbReference>
<dbReference type="Gene3D" id="3.40.50.1220">
    <property type="entry name" value="TPP-binding domain"/>
    <property type="match status" value="1"/>
</dbReference>
<dbReference type="PANTHER" id="PTHR11085:SF15">
    <property type="entry name" value="NAD-DEPENDENT HISTONE DEACETYLASE HST4"/>
    <property type="match status" value="1"/>
</dbReference>
<dbReference type="InterPro" id="IPR003653">
    <property type="entry name" value="Peptidase_C48_C"/>
</dbReference>
<evidence type="ECO:0000256" key="5">
    <source>
        <dbReference type="ARBA" id="ARBA00023128"/>
    </source>
</evidence>
<name>A0A9P6ZL14_9AGAM</name>
<evidence type="ECO:0000256" key="1">
    <source>
        <dbReference type="ARBA" id="ARBA00004173"/>
    </source>
</evidence>
<evidence type="ECO:0000259" key="6">
    <source>
        <dbReference type="PROSITE" id="PS50600"/>
    </source>
</evidence>
<dbReference type="GO" id="GO:0005634">
    <property type="term" value="C:nucleus"/>
    <property type="evidence" value="ECO:0007669"/>
    <property type="project" value="TreeGrafter"/>
</dbReference>
<dbReference type="SUPFAM" id="SSF54001">
    <property type="entry name" value="Cysteine proteinases"/>
    <property type="match status" value="1"/>
</dbReference>
<comment type="caution">
    <text evidence="7">The sequence shown here is derived from an EMBL/GenBank/DDBJ whole genome shotgun (WGS) entry which is preliminary data.</text>
</comment>
<keyword evidence="3" id="KW-0645">Protease</keyword>
<sequence length="627" mass="69534">MEPDPDQLPAPSSLNQDTVTVELEPESMVSIPSLALDRPSGVSNLSRYVQGVEIVDADLDCLRGKGSRITGTVMNAYASLVPDKDSSLTRAGCIILSSFVPNLIRGETSCNTTLEKCVPVRSKSKMLASRRWAVPLCGGSPPHWVLGWVDWSAHEMGFFDSLGTNPKWADQYLCQAAAGMEHWLKYHQYPDIKSLKHRFKDWTRQHHAPPKNQRQGDNWSCGLFVMMAMHRLSESNLDFSHIRRDKLNTTRLSALRAIEKIRLVVVPLRQRKRHMAPKELPSSSSILKHNIISRAPEGGEVQKIIDTILNAKRLVVVCGLGVSILPGLSGSSLVDLLGLLCPIIWQVLLFWQDRAQSSPVFQTMLHHLNNPRVRNQFYPAMHALDRRGNLLRVYTHNINAMEKTAGLLTFGVPRADQIGQPDCPRCIPLLGRLDQMSCTLCSKVASTTSFLDQSASNGLPVCVHCEARGCVGHQGIWRPNTVVCKEEHPDLNLVITHDEKQVDVVLAVGVRHVPHDNLPDIVMKLSQAARSRAQDGALSSIMIDLEVPAHERPGIQDLFQVCLELDPQHIFARVVEAAHKAAANDPHSNTMLIHKTVAHMGLPSNEGEGCNEEALLLSLPPWHFPSP</sequence>
<dbReference type="PANTHER" id="PTHR11085">
    <property type="entry name" value="NAD-DEPENDENT PROTEIN DEACYLASE SIRTUIN-5, MITOCHONDRIAL-RELATED"/>
    <property type="match status" value="1"/>
</dbReference>
<evidence type="ECO:0000256" key="4">
    <source>
        <dbReference type="ARBA" id="ARBA00022801"/>
    </source>
</evidence>
<dbReference type="SUPFAM" id="SSF52467">
    <property type="entry name" value="DHS-like NAD/FAD-binding domain"/>
    <property type="match status" value="1"/>
</dbReference>
<dbReference type="Pfam" id="PF02146">
    <property type="entry name" value="SIR2"/>
    <property type="match status" value="1"/>
</dbReference>
<dbReference type="PROSITE" id="PS50600">
    <property type="entry name" value="ULP_PROTEASE"/>
    <property type="match status" value="1"/>
</dbReference>
<dbReference type="AlphaFoldDB" id="A0A9P6ZL14"/>
<dbReference type="GO" id="GO:0031934">
    <property type="term" value="C:mating-type region heterochromatin"/>
    <property type="evidence" value="ECO:0007669"/>
    <property type="project" value="TreeGrafter"/>
</dbReference>
<dbReference type="GO" id="GO:0000122">
    <property type="term" value="P:negative regulation of transcription by RNA polymerase II"/>
    <property type="evidence" value="ECO:0007669"/>
    <property type="project" value="TreeGrafter"/>
</dbReference>
<dbReference type="Gene3D" id="3.40.395.10">
    <property type="entry name" value="Adenoviral Proteinase, Chain A"/>
    <property type="match status" value="1"/>
</dbReference>
<gene>
    <name evidence="7" type="ORF">EV702DRAFT_1202289</name>
</gene>
<dbReference type="GO" id="GO:0017136">
    <property type="term" value="F:histone deacetylase activity, NAD-dependent"/>
    <property type="evidence" value="ECO:0007669"/>
    <property type="project" value="TreeGrafter"/>
</dbReference>
<dbReference type="GO" id="GO:0019783">
    <property type="term" value="F:ubiquitin-like protein peptidase activity"/>
    <property type="evidence" value="ECO:0007669"/>
    <property type="project" value="UniProtKB-ARBA"/>
</dbReference>